<dbReference type="EMBL" id="LAZR01001347">
    <property type="protein sequence ID" value="KKN46134.1"/>
    <property type="molecule type" value="Genomic_DNA"/>
</dbReference>
<accession>A0A0F9QUM6</accession>
<gene>
    <name evidence="1" type="ORF">LCGC14_0676050</name>
</gene>
<reference evidence="1" key="1">
    <citation type="journal article" date="2015" name="Nature">
        <title>Complex archaea that bridge the gap between prokaryotes and eukaryotes.</title>
        <authorList>
            <person name="Spang A."/>
            <person name="Saw J.H."/>
            <person name="Jorgensen S.L."/>
            <person name="Zaremba-Niedzwiedzka K."/>
            <person name="Martijn J."/>
            <person name="Lind A.E."/>
            <person name="van Eijk R."/>
            <person name="Schleper C."/>
            <person name="Guy L."/>
            <person name="Ettema T.J."/>
        </authorList>
    </citation>
    <scope>NUCLEOTIDE SEQUENCE</scope>
</reference>
<evidence type="ECO:0000313" key="1">
    <source>
        <dbReference type="EMBL" id="KKN46134.1"/>
    </source>
</evidence>
<proteinExistence type="predicted"/>
<dbReference type="CDD" id="cd02518">
    <property type="entry name" value="GT2_SpsF"/>
    <property type="match status" value="1"/>
</dbReference>
<comment type="caution">
    <text evidence="1">The sequence shown here is derived from an EMBL/GenBank/DDBJ whole genome shotgun (WGS) entry which is preliminary data.</text>
</comment>
<dbReference type="PANTHER" id="PTHR42866:SF1">
    <property type="entry name" value="SPORE COAT POLYSACCHARIDE BIOSYNTHESIS PROTEIN SPSF"/>
    <property type="match status" value="1"/>
</dbReference>
<dbReference type="AlphaFoldDB" id="A0A0F9QUM6"/>
<organism evidence="1">
    <name type="scientific">marine sediment metagenome</name>
    <dbReference type="NCBI Taxonomy" id="412755"/>
    <lineage>
        <taxon>unclassified sequences</taxon>
        <taxon>metagenomes</taxon>
        <taxon>ecological metagenomes</taxon>
    </lineage>
</organism>
<protein>
    <recommendedName>
        <fullName evidence="2">Acylneuraminate cytidylyltransferase</fullName>
    </recommendedName>
</protein>
<sequence>MKHQKIGVIVQARMGSTRLPGKILLELDKNEKILDVLIKRLKLSKLLNEIIIATTPDARNSAIIETVKQHNVSFFIGSEDDVLERYFLAAKEFELNIIIRVTSDCPFVDPYIMDDMIEFYINNSYDYVKNFDEKTQYTRGFEIEIFNFKILERIYSQAKSRPEREHVTYYLRTHYNLFKTFNFNAEYLNKIEGLRLTIDKKEDLLICREIYKKMKKKGKPSNFSLFDIYELINEKPELMNINKHVQHKKIS</sequence>
<dbReference type="SUPFAM" id="SSF53448">
    <property type="entry name" value="Nucleotide-diphospho-sugar transferases"/>
    <property type="match status" value="1"/>
</dbReference>
<dbReference type="InterPro" id="IPR003329">
    <property type="entry name" value="Cytidylyl_trans"/>
</dbReference>
<dbReference type="InterPro" id="IPR029044">
    <property type="entry name" value="Nucleotide-diphossugar_trans"/>
</dbReference>
<dbReference type="PANTHER" id="PTHR42866">
    <property type="entry name" value="3-DEOXY-MANNO-OCTULOSONATE CYTIDYLYLTRANSFERASE"/>
    <property type="match status" value="1"/>
</dbReference>
<evidence type="ECO:0008006" key="2">
    <source>
        <dbReference type="Google" id="ProtNLM"/>
    </source>
</evidence>
<dbReference type="Gene3D" id="3.90.550.10">
    <property type="entry name" value="Spore Coat Polysaccharide Biosynthesis Protein SpsA, Chain A"/>
    <property type="match status" value="1"/>
</dbReference>
<name>A0A0F9QUM6_9ZZZZ</name>
<dbReference type="GO" id="GO:0005829">
    <property type="term" value="C:cytosol"/>
    <property type="evidence" value="ECO:0007669"/>
    <property type="project" value="TreeGrafter"/>
</dbReference>
<dbReference type="Pfam" id="PF02348">
    <property type="entry name" value="CTP_transf_3"/>
    <property type="match status" value="1"/>
</dbReference>